<keyword evidence="3" id="KW-0804">Transcription</keyword>
<dbReference type="EMBL" id="SMTL01000001">
    <property type="protein sequence ID" value="TDK39238.1"/>
    <property type="molecule type" value="Genomic_DNA"/>
</dbReference>
<feature type="DNA-binding region" description="H-T-H motif" evidence="4">
    <location>
        <begin position="32"/>
        <end position="51"/>
    </location>
</feature>
<evidence type="ECO:0000259" key="5">
    <source>
        <dbReference type="PROSITE" id="PS50977"/>
    </source>
</evidence>
<dbReference type="PANTHER" id="PTHR47506:SF7">
    <property type="entry name" value="TRANSCRIPTIONAL REGULATORY PROTEIN"/>
    <property type="match status" value="1"/>
</dbReference>
<keyword evidence="7" id="KW-1185">Reference proteome</keyword>
<protein>
    <submittedName>
        <fullName evidence="6">TetR/AcrR family transcriptional regulator</fullName>
    </submittedName>
</protein>
<dbReference type="InterPro" id="IPR001647">
    <property type="entry name" value="HTH_TetR"/>
</dbReference>
<dbReference type="Proteomes" id="UP000295238">
    <property type="component" value="Unassembled WGS sequence"/>
</dbReference>
<dbReference type="OrthoDB" id="9798857at2"/>
<evidence type="ECO:0000313" key="7">
    <source>
        <dbReference type="Proteomes" id="UP000295238"/>
    </source>
</evidence>
<keyword evidence="2 4" id="KW-0238">DNA-binding</keyword>
<feature type="domain" description="HTH tetR-type" evidence="5">
    <location>
        <begin position="9"/>
        <end position="69"/>
    </location>
</feature>
<organism evidence="6 7">
    <name type="scientific">Rhizobium deserti</name>
    <dbReference type="NCBI Taxonomy" id="2547961"/>
    <lineage>
        <taxon>Bacteria</taxon>
        <taxon>Pseudomonadati</taxon>
        <taxon>Pseudomonadota</taxon>
        <taxon>Alphaproteobacteria</taxon>
        <taxon>Hyphomicrobiales</taxon>
        <taxon>Rhizobiaceae</taxon>
        <taxon>Rhizobium/Agrobacterium group</taxon>
        <taxon>Rhizobium</taxon>
    </lineage>
</organism>
<gene>
    <name evidence="6" type="ORF">E2F50_03700</name>
</gene>
<dbReference type="GO" id="GO:0003677">
    <property type="term" value="F:DNA binding"/>
    <property type="evidence" value="ECO:0007669"/>
    <property type="project" value="UniProtKB-UniRule"/>
</dbReference>
<dbReference type="PANTHER" id="PTHR47506">
    <property type="entry name" value="TRANSCRIPTIONAL REGULATORY PROTEIN"/>
    <property type="match status" value="1"/>
</dbReference>
<accession>A0A4R5UN95</accession>
<dbReference type="SUPFAM" id="SSF48498">
    <property type="entry name" value="Tetracyclin repressor-like, C-terminal domain"/>
    <property type="match status" value="1"/>
</dbReference>
<dbReference type="PRINTS" id="PR00455">
    <property type="entry name" value="HTHTETR"/>
</dbReference>
<proteinExistence type="predicted"/>
<evidence type="ECO:0000256" key="2">
    <source>
        <dbReference type="ARBA" id="ARBA00023125"/>
    </source>
</evidence>
<name>A0A4R5UN95_9HYPH</name>
<dbReference type="InterPro" id="IPR036271">
    <property type="entry name" value="Tet_transcr_reg_TetR-rel_C_sf"/>
</dbReference>
<dbReference type="SUPFAM" id="SSF46689">
    <property type="entry name" value="Homeodomain-like"/>
    <property type="match status" value="1"/>
</dbReference>
<dbReference type="RefSeq" id="WP_133314687.1">
    <property type="nucleotide sequence ID" value="NZ_SMTL01000001.1"/>
</dbReference>
<dbReference type="PROSITE" id="PS50977">
    <property type="entry name" value="HTH_TETR_2"/>
    <property type="match status" value="1"/>
</dbReference>
<sequence>MRYKNDQKSVSRQRILDAASRRFKADGVAASGLAAVMEDAGLTNGAFYTHFGSKDDLVREALSVALQEQLSSTPDPCGADALLEILRTYLSAGHTKNPSLGCPSAALLPEIARSPLGTRREYEEAVGRWVDKLSSGVGGDVVARRRAMALFCLAVGALQVSRAVASDEFSDFARTSAVDTAQALLKG</sequence>
<evidence type="ECO:0000256" key="4">
    <source>
        <dbReference type="PROSITE-ProRule" id="PRU00335"/>
    </source>
</evidence>
<evidence type="ECO:0000256" key="3">
    <source>
        <dbReference type="ARBA" id="ARBA00023163"/>
    </source>
</evidence>
<evidence type="ECO:0000256" key="1">
    <source>
        <dbReference type="ARBA" id="ARBA00023015"/>
    </source>
</evidence>
<evidence type="ECO:0000313" key="6">
    <source>
        <dbReference type="EMBL" id="TDK39238.1"/>
    </source>
</evidence>
<reference evidence="6 7" key="1">
    <citation type="submission" date="2019-03" db="EMBL/GenBank/DDBJ databases">
        <title>Rhizobium sp. nov., an bacterium isolated from biocrust in Mu Us Desert.</title>
        <authorList>
            <person name="Lixiong L."/>
        </authorList>
    </citation>
    <scope>NUCLEOTIDE SEQUENCE [LARGE SCALE GENOMIC DNA]</scope>
    <source>
        <strain evidence="6 7">SPY-1</strain>
    </source>
</reference>
<dbReference type="Gene3D" id="1.10.357.10">
    <property type="entry name" value="Tetracycline Repressor, domain 2"/>
    <property type="match status" value="1"/>
</dbReference>
<comment type="caution">
    <text evidence="6">The sequence shown here is derived from an EMBL/GenBank/DDBJ whole genome shotgun (WGS) entry which is preliminary data.</text>
</comment>
<keyword evidence="1" id="KW-0805">Transcription regulation</keyword>
<dbReference type="AlphaFoldDB" id="A0A4R5UN95"/>
<dbReference type="Gene3D" id="1.10.10.60">
    <property type="entry name" value="Homeodomain-like"/>
    <property type="match status" value="1"/>
</dbReference>
<dbReference type="Pfam" id="PF00440">
    <property type="entry name" value="TetR_N"/>
    <property type="match status" value="1"/>
</dbReference>
<dbReference type="InterPro" id="IPR009057">
    <property type="entry name" value="Homeodomain-like_sf"/>
</dbReference>